<protein>
    <submittedName>
        <fullName evidence="3">Nuclear transport factor 2 family protein</fullName>
    </submittedName>
</protein>
<organism evidence="3 4">
    <name type="scientific">Paractinoplanes ovalisporus</name>
    <dbReference type="NCBI Taxonomy" id="2810368"/>
    <lineage>
        <taxon>Bacteria</taxon>
        <taxon>Bacillati</taxon>
        <taxon>Actinomycetota</taxon>
        <taxon>Actinomycetes</taxon>
        <taxon>Micromonosporales</taxon>
        <taxon>Micromonosporaceae</taxon>
        <taxon>Paractinoplanes</taxon>
    </lineage>
</organism>
<dbReference type="PANTHER" id="PTHR30173:SF36">
    <property type="entry name" value="ECF RNA POLYMERASE SIGMA FACTOR SIGJ"/>
    <property type="match status" value="1"/>
</dbReference>
<dbReference type="PANTHER" id="PTHR30173">
    <property type="entry name" value="SIGMA 19 FACTOR"/>
    <property type="match status" value="1"/>
</dbReference>
<proteinExistence type="predicted"/>
<feature type="domain" description="SnoaL-like" evidence="2">
    <location>
        <begin position="110"/>
        <end position="182"/>
    </location>
</feature>
<keyword evidence="4" id="KW-1185">Reference proteome</keyword>
<comment type="caution">
    <text evidence="3">The sequence shown here is derived from an EMBL/GenBank/DDBJ whole genome shotgun (WGS) entry which is preliminary data.</text>
</comment>
<dbReference type="SUPFAM" id="SSF54427">
    <property type="entry name" value="NTF2-like"/>
    <property type="match status" value="1"/>
</dbReference>
<feature type="compositionally biased region" description="Basic and acidic residues" evidence="1">
    <location>
        <begin position="59"/>
        <end position="75"/>
    </location>
</feature>
<feature type="compositionally biased region" description="Basic residues" evidence="1">
    <location>
        <begin position="83"/>
        <end position="97"/>
    </location>
</feature>
<dbReference type="Pfam" id="PF12680">
    <property type="entry name" value="SnoaL_2"/>
    <property type="match status" value="1"/>
</dbReference>
<gene>
    <name evidence="3" type="ORF">JIG36_08185</name>
</gene>
<dbReference type="InterPro" id="IPR032710">
    <property type="entry name" value="NTF2-like_dom_sf"/>
</dbReference>
<sequence>MDGRHPRLTPGRRGGARSRRPRTDRHRSRSAIGQPPPRVRGGGCGRGPAGVRRHARHLPGRDADRRARGRLDHPPAGRQVRQAAHRAREHVRARRPRFSADRRHQRDVTDRFLAAAAGGDINGLMALLAPDVTLWTDGGGKVRQARKPVSGADRVAAWMAGVARIPYEGVDPADMRAEVVEINGTAGVVFSGAGRVIATLTFDLGPDGLIREIYNVANPGKLRAVTRG</sequence>
<reference evidence="3 4" key="1">
    <citation type="submission" date="2021-01" db="EMBL/GenBank/DDBJ databases">
        <title>Actinoplanes sp. nov. LDG1-06 isolated from lichen.</title>
        <authorList>
            <person name="Saeng-In P."/>
            <person name="Phongsopitanun W."/>
            <person name="Kanchanasin P."/>
            <person name="Yuki M."/>
            <person name="Kudo T."/>
            <person name="Ohkuma M."/>
            <person name="Tanasupawat S."/>
        </authorList>
    </citation>
    <scope>NUCLEOTIDE SEQUENCE [LARGE SCALE GENOMIC DNA]</scope>
    <source>
        <strain evidence="3 4">LDG1-06</strain>
    </source>
</reference>
<dbReference type="Gene3D" id="3.10.450.50">
    <property type="match status" value="1"/>
</dbReference>
<name>A0ABS2A6Y5_9ACTN</name>
<evidence type="ECO:0000256" key="1">
    <source>
        <dbReference type="SAM" id="MobiDB-lite"/>
    </source>
</evidence>
<feature type="compositionally biased region" description="Basic residues" evidence="1">
    <location>
        <begin position="14"/>
        <end position="29"/>
    </location>
</feature>
<dbReference type="Proteomes" id="UP000632138">
    <property type="component" value="Unassembled WGS sequence"/>
</dbReference>
<dbReference type="EMBL" id="JAENHP010000002">
    <property type="protein sequence ID" value="MBM2615542.1"/>
    <property type="molecule type" value="Genomic_DNA"/>
</dbReference>
<dbReference type="InterPro" id="IPR037401">
    <property type="entry name" value="SnoaL-like"/>
</dbReference>
<dbReference type="InterPro" id="IPR052704">
    <property type="entry name" value="ECF_Sigma-70_Domain"/>
</dbReference>
<evidence type="ECO:0000313" key="4">
    <source>
        <dbReference type="Proteomes" id="UP000632138"/>
    </source>
</evidence>
<evidence type="ECO:0000259" key="2">
    <source>
        <dbReference type="Pfam" id="PF12680"/>
    </source>
</evidence>
<feature type="region of interest" description="Disordered" evidence="1">
    <location>
        <begin position="1"/>
        <end position="104"/>
    </location>
</feature>
<evidence type="ECO:0000313" key="3">
    <source>
        <dbReference type="EMBL" id="MBM2615542.1"/>
    </source>
</evidence>
<accession>A0ABS2A6Y5</accession>